<evidence type="ECO:0000313" key="2">
    <source>
        <dbReference type="Proteomes" id="UP000297900"/>
    </source>
</evidence>
<dbReference type="AlphaFoldDB" id="A0A4Y8M9P0"/>
<sequence>MSMSISVAEKEYADLLQEQIRGASGMRLEKLREQSEGERMLLVDIFWPVRRSFKGITLEKEITTLSGVKAYVDAVDESFRFGLEAEGYVSHAENITRPRFDFEKQRVRSMGALQLRFVPFSYDEMNKKPDMCRRALYELYGRYGGNAGSDNYQKLNLYEREIIRYAIWLNRPIRMADLRECLGKSNDFSTKMIKRMVDKRLLHPTNADRQRHHEYVLDKDASKYLW</sequence>
<evidence type="ECO:0000313" key="1">
    <source>
        <dbReference type="EMBL" id="TFE30004.1"/>
    </source>
</evidence>
<proteinExistence type="predicted"/>
<name>A0A4Y8M9P0_9BACL</name>
<gene>
    <name evidence="1" type="ORF">E2980_04415</name>
</gene>
<dbReference type="InterPro" id="IPR036390">
    <property type="entry name" value="WH_DNA-bd_sf"/>
</dbReference>
<dbReference type="EMBL" id="SOMN01000003">
    <property type="protein sequence ID" value="TFE30004.1"/>
    <property type="molecule type" value="Genomic_DNA"/>
</dbReference>
<accession>A0A4Y8M9P0</accession>
<dbReference type="OrthoDB" id="2579926at2"/>
<organism evidence="1 2">
    <name type="scientific">Cohnella luojiensis</name>
    <dbReference type="NCBI Taxonomy" id="652876"/>
    <lineage>
        <taxon>Bacteria</taxon>
        <taxon>Bacillati</taxon>
        <taxon>Bacillota</taxon>
        <taxon>Bacilli</taxon>
        <taxon>Bacillales</taxon>
        <taxon>Paenibacillaceae</taxon>
        <taxon>Cohnella</taxon>
    </lineage>
</organism>
<reference evidence="1 2" key="1">
    <citation type="submission" date="2019-03" db="EMBL/GenBank/DDBJ databases">
        <title>Cohnella endophytica sp. nov., a novel endophytic bacterium isolated from bark of Sonneratia apetala.</title>
        <authorList>
            <person name="Tuo L."/>
        </authorList>
    </citation>
    <scope>NUCLEOTIDE SEQUENCE [LARGE SCALE GENOMIC DNA]</scope>
    <source>
        <strain evidence="1 2">CCTCC AB 208254</strain>
    </source>
</reference>
<dbReference type="RefSeq" id="WP_135150917.1">
    <property type="nucleotide sequence ID" value="NZ_SOMN01000003.1"/>
</dbReference>
<protein>
    <submittedName>
        <fullName evidence="1">Uncharacterized protein</fullName>
    </submittedName>
</protein>
<dbReference type="SUPFAM" id="SSF46785">
    <property type="entry name" value="Winged helix' DNA-binding domain"/>
    <property type="match status" value="1"/>
</dbReference>
<comment type="caution">
    <text evidence="1">The sequence shown here is derived from an EMBL/GenBank/DDBJ whole genome shotgun (WGS) entry which is preliminary data.</text>
</comment>
<dbReference type="Proteomes" id="UP000297900">
    <property type="component" value="Unassembled WGS sequence"/>
</dbReference>
<keyword evidence="2" id="KW-1185">Reference proteome</keyword>